<feature type="transmembrane region" description="Helical" evidence="1">
    <location>
        <begin position="162"/>
        <end position="180"/>
    </location>
</feature>
<keyword evidence="1" id="KW-1133">Transmembrane helix</keyword>
<dbReference type="EMBL" id="JBHLYR010000010">
    <property type="protein sequence ID" value="MFB9990891.1"/>
    <property type="molecule type" value="Genomic_DNA"/>
</dbReference>
<keyword evidence="3" id="KW-1185">Reference proteome</keyword>
<comment type="caution">
    <text evidence="2">The sequence shown here is derived from an EMBL/GenBank/DDBJ whole genome shotgun (WGS) entry which is preliminary data.</text>
</comment>
<reference evidence="2 3" key="1">
    <citation type="submission" date="2024-09" db="EMBL/GenBank/DDBJ databases">
        <authorList>
            <person name="Sun Q."/>
            <person name="Mori K."/>
        </authorList>
    </citation>
    <scope>NUCLEOTIDE SEQUENCE [LARGE SCALE GENOMIC DNA]</scope>
    <source>
        <strain evidence="2 3">JCM 13503</strain>
    </source>
</reference>
<feature type="transmembrane region" description="Helical" evidence="1">
    <location>
        <begin position="187"/>
        <end position="208"/>
    </location>
</feature>
<proteinExistence type="predicted"/>
<evidence type="ECO:0000256" key="1">
    <source>
        <dbReference type="SAM" id="Phobius"/>
    </source>
</evidence>
<feature type="transmembrane region" description="Helical" evidence="1">
    <location>
        <begin position="20"/>
        <end position="44"/>
    </location>
</feature>
<protein>
    <submittedName>
        <fullName evidence="2">DUF4386 domain-containing protein</fullName>
    </submittedName>
</protein>
<feature type="transmembrane region" description="Helical" evidence="1">
    <location>
        <begin position="64"/>
        <end position="87"/>
    </location>
</feature>
<evidence type="ECO:0000313" key="3">
    <source>
        <dbReference type="Proteomes" id="UP001589733"/>
    </source>
</evidence>
<feature type="transmembrane region" description="Helical" evidence="1">
    <location>
        <begin position="214"/>
        <end position="234"/>
    </location>
</feature>
<dbReference type="Proteomes" id="UP001589733">
    <property type="component" value="Unassembled WGS sequence"/>
</dbReference>
<dbReference type="InterPro" id="IPR025495">
    <property type="entry name" value="DUF4386"/>
</dbReference>
<gene>
    <name evidence="2" type="ORF">ACFFLM_02695</name>
</gene>
<organism evidence="2 3">
    <name type="scientific">Deinococcus oregonensis</name>
    <dbReference type="NCBI Taxonomy" id="1805970"/>
    <lineage>
        <taxon>Bacteria</taxon>
        <taxon>Thermotogati</taxon>
        <taxon>Deinococcota</taxon>
        <taxon>Deinococci</taxon>
        <taxon>Deinococcales</taxon>
        <taxon>Deinococcaceae</taxon>
        <taxon>Deinococcus</taxon>
    </lineage>
</organism>
<sequence length="242" mass="25444">MTTLHRTDVASHRSVARLALFGTVAAQFALMFGAFGVLASSINWPQSLDLPASQALPLIQAQSGGIALGYSLYFLSAFLLIPLTVLLHRVLRQRTVHFTTLHLAGVLGVGAGVLKLLGIVRWLAAMPALAATYAAGDASTRTAVGVMYDTLNNYAGGVGETLGVQLFAGLWTLLISLVVFRLPRGRVLGAAGLASGLLLLLGLTELFGTDLGPVLTVQGIVWQVWLLALGVTFLRAPSPSFP</sequence>
<keyword evidence="1" id="KW-0812">Transmembrane</keyword>
<dbReference type="Pfam" id="PF14329">
    <property type="entry name" value="DUF4386"/>
    <property type="match status" value="1"/>
</dbReference>
<dbReference type="RefSeq" id="WP_380005286.1">
    <property type="nucleotide sequence ID" value="NZ_JBHLYR010000010.1"/>
</dbReference>
<name>A0ABV6AXG1_9DEIO</name>
<keyword evidence="1" id="KW-0472">Membrane</keyword>
<accession>A0ABV6AXG1</accession>
<evidence type="ECO:0000313" key="2">
    <source>
        <dbReference type="EMBL" id="MFB9990891.1"/>
    </source>
</evidence>
<feature type="transmembrane region" description="Helical" evidence="1">
    <location>
        <begin position="99"/>
        <end position="124"/>
    </location>
</feature>